<dbReference type="EMBL" id="JACHNA010000001">
    <property type="protein sequence ID" value="MBB4734887.1"/>
    <property type="molecule type" value="Genomic_DNA"/>
</dbReference>
<sequence length="73" mass="7674">MPWVNGQWVDEQPEASVSVPSAPARTPSDVEGAADLLEGILAALPADESDPVDVRLRARLYGYVEGVRAGAGQ</sequence>
<accession>A0A7W7GML8</accession>
<dbReference type="Proteomes" id="UP000540191">
    <property type="component" value="Unassembled WGS sequence"/>
</dbReference>
<evidence type="ECO:0000256" key="1">
    <source>
        <dbReference type="SAM" id="MobiDB-lite"/>
    </source>
</evidence>
<comment type="caution">
    <text evidence="2">The sequence shown here is derived from an EMBL/GenBank/DDBJ whole genome shotgun (WGS) entry which is preliminary data.</text>
</comment>
<gene>
    <name evidence="2" type="ORF">HDA30_000395</name>
</gene>
<evidence type="ECO:0000313" key="3">
    <source>
        <dbReference type="Proteomes" id="UP000540191"/>
    </source>
</evidence>
<feature type="region of interest" description="Disordered" evidence="1">
    <location>
        <begin position="1"/>
        <end position="28"/>
    </location>
</feature>
<dbReference type="RefSeq" id="WP_184240962.1">
    <property type="nucleotide sequence ID" value="NZ_JACHNA010000001.1"/>
</dbReference>
<name>A0A7W7GML8_9MICC</name>
<evidence type="ECO:0000313" key="2">
    <source>
        <dbReference type="EMBL" id="MBB4734887.1"/>
    </source>
</evidence>
<protein>
    <submittedName>
        <fullName evidence="2">Uncharacterized protein</fullName>
    </submittedName>
</protein>
<proteinExistence type="predicted"/>
<keyword evidence="3" id="KW-1185">Reference proteome</keyword>
<reference evidence="2 3" key="1">
    <citation type="submission" date="2020-08" db="EMBL/GenBank/DDBJ databases">
        <title>Sequencing the genomes of 1000 actinobacteria strains.</title>
        <authorList>
            <person name="Klenk H.-P."/>
        </authorList>
    </citation>
    <scope>NUCLEOTIDE SEQUENCE [LARGE SCALE GENOMIC DNA]</scope>
    <source>
        <strain evidence="2 3">DSM 23974</strain>
    </source>
</reference>
<dbReference type="AlphaFoldDB" id="A0A7W7GML8"/>
<organism evidence="2 3">
    <name type="scientific">Micrococcus cohnii</name>
    <dbReference type="NCBI Taxonomy" id="993416"/>
    <lineage>
        <taxon>Bacteria</taxon>
        <taxon>Bacillati</taxon>
        <taxon>Actinomycetota</taxon>
        <taxon>Actinomycetes</taxon>
        <taxon>Micrococcales</taxon>
        <taxon>Micrococcaceae</taxon>
        <taxon>Micrococcus</taxon>
    </lineage>
</organism>